<dbReference type="PIR" id="G81710">
    <property type="entry name" value="G81710"/>
</dbReference>
<keyword evidence="1" id="KW-0812">Transmembrane</keyword>
<evidence type="ECO:0000313" key="3">
    <source>
        <dbReference type="Proteomes" id="UP000000800"/>
    </source>
</evidence>
<evidence type="ECO:0000313" key="2">
    <source>
        <dbReference type="EMBL" id="AAF39213.1"/>
    </source>
</evidence>
<sequence>MHFERNYKINRNTSLLTKYCASIDINRFIFYIPKIFIITLLRLLFLLLRFLSRLSSESFLKICHARHCSLSLWQVFSCFHAIFLNGGPYILHLWSLLLFIPILKNAFFFGLCFQVFFAIWDPLVLWAFKPFFM</sequence>
<keyword evidence="3" id="KW-1185">Reference proteome</keyword>
<keyword evidence="1" id="KW-1133">Transmembrane helix</keyword>
<feature type="transmembrane region" description="Helical" evidence="1">
    <location>
        <begin position="106"/>
        <end position="128"/>
    </location>
</feature>
<dbReference type="KEGG" id="cmu:TC_0352"/>
<accession>Q9PKV9</accession>
<dbReference type="AlphaFoldDB" id="Q9PKV9"/>
<feature type="transmembrane region" description="Helical" evidence="1">
    <location>
        <begin position="72"/>
        <end position="100"/>
    </location>
</feature>
<proteinExistence type="predicted"/>
<name>Q9PKV9_CHLMU</name>
<keyword evidence="1" id="KW-0472">Membrane</keyword>
<feature type="transmembrane region" description="Helical" evidence="1">
    <location>
        <begin position="28"/>
        <end position="51"/>
    </location>
</feature>
<protein>
    <submittedName>
        <fullName evidence="2">Uncharacterized protein</fullName>
    </submittedName>
</protein>
<dbReference type="HOGENOM" id="CLU_1902941_0_0_0"/>
<reference evidence="2 3" key="1">
    <citation type="journal article" date="2000" name="Nucleic Acids Res.">
        <title>Genome sequences of Chlamydia trachomatis MoPn and Chlamydia pneumoniae AR39.</title>
        <authorList>
            <person name="Read T.D."/>
            <person name="Brunham R.C."/>
            <person name="Shen C."/>
            <person name="Gill S.R."/>
            <person name="Heidelberg J.F."/>
            <person name="White O."/>
            <person name="Hickey E.K."/>
            <person name="Peterson J.D."/>
            <person name="Utterback T.R."/>
            <person name="Berry K.J."/>
            <person name="Bass S."/>
            <person name="Linher K.D."/>
            <person name="Weidman J.F."/>
            <person name="Khouri H.M."/>
            <person name="Craven B."/>
            <person name="Bowman C."/>
            <person name="Dodson R.J."/>
            <person name="Gwinn M.L."/>
            <person name="Nelson W.C."/>
            <person name="DeBoy R.T."/>
            <person name="Kolonay J.F."/>
            <person name="McClarty G."/>
            <person name="Salzberg S.L."/>
            <person name="Eisen J.A."/>
            <person name="Fraser C.M."/>
        </authorList>
    </citation>
    <scope>NUCLEOTIDE SEQUENCE [LARGE SCALE GENOMIC DNA]</scope>
    <source>
        <strain evidence="3">MoPn / Nigg</strain>
    </source>
</reference>
<organism evidence="2 3">
    <name type="scientific">Chlamydia muridarum (strain MoPn / Nigg)</name>
    <dbReference type="NCBI Taxonomy" id="243161"/>
    <lineage>
        <taxon>Bacteria</taxon>
        <taxon>Pseudomonadati</taxon>
        <taxon>Chlamydiota</taxon>
        <taxon>Chlamydiia</taxon>
        <taxon>Chlamydiales</taxon>
        <taxon>Chlamydiaceae</taxon>
        <taxon>Chlamydia/Chlamydophila group</taxon>
        <taxon>Chlamydia</taxon>
    </lineage>
</organism>
<evidence type="ECO:0000256" key="1">
    <source>
        <dbReference type="SAM" id="Phobius"/>
    </source>
</evidence>
<dbReference type="EMBL" id="AE002160">
    <property type="protein sequence ID" value="AAF39213.1"/>
    <property type="molecule type" value="Genomic_DNA"/>
</dbReference>
<gene>
    <name evidence="2" type="ordered locus">TC_0352</name>
</gene>
<dbReference type="Proteomes" id="UP000000800">
    <property type="component" value="Chromosome"/>
</dbReference>